<evidence type="ECO:0000256" key="5">
    <source>
        <dbReference type="ARBA" id="ARBA00022842"/>
    </source>
</evidence>
<dbReference type="InterPro" id="IPR012337">
    <property type="entry name" value="RNaseH-like_sf"/>
</dbReference>
<dbReference type="AlphaFoldDB" id="A0AA38F8P8"/>
<evidence type="ECO:0000259" key="10">
    <source>
        <dbReference type="PROSITE" id="PS50994"/>
    </source>
</evidence>
<evidence type="ECO:0000256" key="9">
    <source>
        <dbReference type="ARBA" id="ARBA00023172"/>
    </source>
</evidence>
<evidence type="ECO:0000313" key="11">
    <source>
        <dbReference type="EMBL" id="KAH9292780.1"/>
    </source>
</evidence>
<dbReference type="InterPro" id="IPR039537">
    <property type="entry name" value="Retrotran_Ty1/copia-like"/>
</dbReference>
<dbReference type="GO" id="GO:0004519">
    <property type="term" value="F:endonuclease activity"/>
    <property type="evidence" value="ECO:0007669"/>
    <property type="project" value="UniProtKB-KW"/>
</dbReference>
<reference evidence="11 12" key="1">
    <citation type="journal article" date="2021" name="Nat. Plants">
        <title>The Taxus genome provides insights into paclitaxel biosynthesis.</title>
        <authorList>
            <person name="Xiong X."/>
            <person name="Gou J."/>
            <person name="Liao Q."/>
            <person name="Li Y."/>
            <person name="Zhou Q."/>
            <person name="Bi G."/>
            <person name="Li C."/>
            <person name="Du R."/>
            <person name="Wang X."/>
            <person name="Sun T."/>
            <person name="Guo L."/>
            <person name="Liang H."/>
            <person name="Lu P."/>
            <person name="Wu Y."/>
            <person name="Zhang Z."/>
            <person name="Ro D.K."/>
            <person name="Shang Y."/>
            <person name="Huang S."/>
            <person name="Yan J."/>
        </authorList>
    </citation>
    <scope>NUCLEOTIDE SEQUENCE [LARGE SCALE GENOMIC DNA]</scope>
    <source>
        <strain evidence="11">Ta-2019</strain>
    </source>
</reference>
<dbReference type="Proteomes" id="UP000824469">
    <property type="component" value="Unassembled WGS sequence"/>
</dbReference>
<evidence type="ECO:0000256" key="6">
    <source>
        <dbReference type="ARBA" id="ARBA00022908"/>
    </source>
</evidence>
<keyword evidence="6" id="KW-0229">DNA integration</keyword>
<feature type="domain" description="Integrase catalytic" evidence="10">
    <location>
        <begin position="1"/>
        <end position="84"/>
    </location>
</feature>
<keyword evidence="7" id="KW-0695">RNA-directed DNA polymerase</keyword>
<dbReference type="SUPFAM" id="SSF53098">
    <property type="entry name" value="Ribonuclease H-like"/>
    <property type="match status" value="1"/>
</dbReference>
<keyword evidence="9" id="KW-0233">DNA recombination</keyword>
<evidence type="ECO:0000313" key="12">
    <source>
        <dbReference type="Proteomes" id="UP000824469"/>
    </source>
</evidence>
<gene>
    <name evidence="11" type="ORF">KI387_042033</name>
</gene>
<dbReference type="Gene3D" id="3.30.420.10">
    <property type="entry name" value="Ribonuclease H-like superfamily/Ribonuclease H"/>
    <property type="match status" value="1"/>
</dbReference>
<organism evidence="11 12">
    <name type="scientific">Taxus chinensis</name>
    <name type="common">Chinese yew</name>
    <name type="synonym">Taxus wallichiana var. chinensis</name>
    <dbReference type="NCBI Taxonomy" id="29808"/>
    <lineage>
        <taxon>Eukaryota</taxon>
        <taxon>Viridiplantae</taxon>
        <taxon>Streptophyta</taxon>
        <taxon>Embryophyta</taxon>
        <taxon>Tracheophyta</taxon>
        <taxon>Spermatophyta</taxon>
        <taxon>Pinopsida</taxon>
        <taxon>Pinidae</taxon>
        <taxon>Conifers II</taxon>
        <taxon>Cupressales</taxon>
        <taxon>Taxaceae</taxon>
        <taxon>Taxus</taxon>
    </lineage>
</organism>
<keyword evidence="2" id="KW-0479">Metal-binding</keyword>
<keyword evidence="4" id="KW-0378">Hydrolase</keyword>
<dbReference type="PROSITE" id="PS50994">
    <property type="entry name" value="INTEGRASE"/>
    <property type="match status" value="1"/>
</dbReference>
<dbReference type="PANTHER" id="PTHR42648">
    <property type="entry name" value="TRANSPOSASE, PUTATIVE-RELATED"/>
    <property type="match status" value="1"/>
</dbReference>
<keyword evidence="8" id="KW-0808">Transferase</keyword>
<keyword evidence="12" id="KW-1185">Reference proteome</keyword>
<keyword evidence="1" id="KW-0540">Nuclease</keyword>
<evidence type="ECO:0000256" key="3">
    <source>
        <dbReference type="ARBA" id="ARBA00022759"/>
    </source>
</evidence>
<protein>
    <recommendedName>
        <fullName evidence="10">Integrase catalytic domain-containing protein</fullName>
    </recommendedName>
</protein>
<dbReference type="EMBL" id="JAHRHJ020002315">
    <property type="protein sequence ID" value="KAH9292780.1"/>
    <property type="molecule type" value="Genomic_DNA"/>
</dbReference>
<keyword evidence="8" id="KW-0239">DNA-directed DNA polymerase</keyword>
<dbReference type="InterPro" id="IPR001584">
    <property type="entry name" value="Integrase_cat-core"/>
</dbReference>
<dbReference type="GO" id="GO:0015074">
    <property type="term" value="P:DNA integration"/>
    <property type="evidence" value="ECO:0007669"/>
    <property type="project" value="UniProtKB-KW"/>
</dbReference>
<evidence type="ECO:0000256" key="1">
    <source>
        <dbReference type="ARBA" id="ARBA00022722"/>
    </source>
</evidence>
<dbReference type="GO" id="GO:0046872">
    <property type="term" value="F:metal ion binding"/>
    <property type="evidence" value="ECO:0007669"/>
    <property type="project" value="UniProtKB-KW"/>
</dbReference>
<keyword evidence="3" id="KW-0255">Endonuclease</keyword>
<dbReference type="GO" id="GO:0016787">
    <property type="term" value="F:hydrolase activity"/>
    <property type="evidence" value="ECO:0007669"/>
    <property type="project" value="UniProtKB-KW"/>
</dbReference>
<keyword evidence="8" id="KW-0548">Nucleotidyltransferase</keyword>
<evidence type="ECO:0000256" key="7">
    <source>
        <dbReference type="ARBA" id="ARBA00022918"/>
    </source>
</evidence>
<evidence type="ECO:0000256" key="8">
    <source>
        <dbReference type="ARBA" id="ARBA00022932"/>
    </source>
</evidence>
<accession>A0AA38F8P8</accession>
<dbReference type="PANTHER" id="PTHR42648:SF11">
    <property type="entry name" value="TRANSPOSON TY4-P GAG-POL POLYPROTEIN"/>
    <property type="match status" value="1"/>
</dbReference>
<dbReference type="GO" id="GO:0003887">
    <property type="term" value="F:DNA-directed DNA polymerase activity"/>
    <property type="evidence" value="ECO:0007669"/>
    <property type="project" value="UniProtKB-KW"/>
</dbReference>
<name>A0AA38F8P8_TAXCH</name>
<evidence type="ECO:0000256" key="4">
    <source>
        <dbReference type="ARBA" id="ARBA00022801"/>
    </source>
</evidence>
<dbReference type="InterPro" id="IPR036397">
    <property type="entry name" value="RNaseH_sf"/>
</dbReference>
<keyword evidence="5" id="KW-0460">Magnesium</keyword>
<dbReference type="GO" id="GO:0003676">
    <property type="term" value="F:nucleic acid binding"/>
    <property type="evidence" value="ECO:0007669"/>
    <property type="project" value="InterPro"/>
</dbReference>
<sequence>VVHTDLCGPLPASFQGFEYFQLIIDDYSWKMWVYFLRKKSEAFANFQTFYQQATRQSGKPLLLLRSDGGGEFVFKEVLSIPKAA</sequence>
<dbReference type="GO" id="GO:0006310">
    <property type="term" value="P:DNA recombination"/>
    <property type="evidence" value="ECO:0007669"/>
    <property type="project" value="UniProtKB-KW"/>
</dbReference>
<evidence type="ECO:0000256" key="2">
    <source>
        <dbReference type="ARBA" id="ARBA00022723"/>
    </source>
</evidence>
<dbReference type="GO" id="GO:0003964">
    <property type="term" value="F:RNA-directed DNA polymerase activity"/>
    <property type="evidence" value="ECO:0007669"/>
    <property type="project" value="UniProtKB-KW"/>
</dbReference>
<proteinExistence type="predicted"/>
<feature type="non-terminal residue" evidence="11">
    <location>
        <position position="1"/>
    </location>
</feature>
<comment type="caution">
    <text evidence="11">The sequence shown here is derived from an EMBL/GenBank/DDBJ whole genome shotgun (WGS) entry which is preliminary data.</text>
</comment>